<reference evidence="2" key="1">
    <citation type="submission" date="2023-11" db="EMBL/GenBank/DDBJ databases">
        <authorList>
            <person name="De Vega J J."/>
            <person name="De Vega J J."/>
        </authorList>
    </citation>
    <scope>NUCLEOTIDE SEQUENCE</scope>
</reference>
<accession>A0AAD2H096</accession>
<feature type="non-terminal residue" evidence="2">
    <location>
        <position position="1"/>
    </location>
</feature>
<evidence type="ECO:0000313" key="2">
    <source>
        <dbReference type="EMBL" id="CAK5266557.1"/>
    </source>
</evidence>
<keyword evidence="3" id="KW-1185">Reference proteome</keyword>
<sequence>APDHIFHDSPHAIFSLKMGPAEPKGFSQREEDDPRVQPAKGAQRIDEQDMHRSWGPTVGMPAMPGPTAPTAPTQPRPSIPQRENLQLGTLSQHPVHGRRHPAPRRDGPAPLKRQIERDVLQCGREVAPAPALPVLPDVRRGEMRQAGEQRATGGPRISGVCVYRAVPDRYSAGPDRASQSLGQRERADGAAGWRGEEPRCERVDSGADSSYTRCVAREHVE</sequence>
<proteinExistence type="predicted"/>
<feature type="compositionally biased region" description="Basic and acidic residues" evidence="1">
    <location>
        <begin position="43"/>
        <end position="52"/>
    </location>
</feature>
<feature type="compositionally biased region" description="Basic and acidic residues" evidence="1">
    <location>
        <begin position="103"/>
        <end position="113"/>
    </location>
</feature>
<dbReference type="AlphaFoldDB" id="A0AAD2H096"/>
<feature type="compositionally biased region" description="Polar residues" evidence="1">
    <location>
        <begin position="81"/>
        <end position="92"/>
    </location>
</feature>
<comment type="caution">
    <text evidence="2">The sequence shown here is derived from an EMBL/GenBank/DDBJ whole genome shotgun (WGS) entry which is preliminary data.</text>
</comment>
<dbReference type="EMBL" id="CAVNYO010000109">
    <property type="protein sequence ID" value="CAK5266557.1"/>
    <property type="molecule type" value="Genomic_DNA"/>
</dbReference>
<evidence type="ECO:0000313" key="3">
    <source>
        <dbReference type="Proteomes" id="UP001295794"/>
    </source>
</evidence>
<dbReference type="Proteomes" id="UP001295794">
    <property type="component" value="Unassembled WGS sequence"/>
</dbReference>
<feature type="compositionally biased region" description="Basic and acidic residues" evidence="1">
    <location>
        <begin position="1"/>
        <end position="10"/>
    </location>
</feature>
<protein>
    <submittedName>
        <fullName evidence="2">Uncharacterized protein</fullName>
    </submittedName>
</protein>
<organism evidence="2 3">
    <name type="scientific">Mycena citricolor</name>
    <dbReference type="NCBI Taxonomy" id="2018698"/>
    <lineage>
        <taxon>Eukaryota</taxon>
        <taxon>Fungi</taxon>
        <taxon>Dikarya</taxon>
        <taxon>Basidiomycota</taxon>
        <taxon>Agaricomycotina</taxon>
        <taxon>Agaricomycetes</taxon>
        <taxon>Agaricomycetidae</taxon>
        <taxon>Agaricales</taxon>
        <taxon>Marasmiineae</taxon>
        <taxon>Mycenaceae</taxon>
        <taxon>Mycena</taxon>
    </lineage>
</organism>
<feature type="compositionally biased region" description="Pro residues" evidence="1">
    <location>
        <begin position="63"/>
        <end position="78"/>
    </location>
</feature>
<evidence type="ECO:0000256" key="1">
    <source>
        <dbReference type="SAM" id="MobiDB-lite"/>
    </source>
</evidence>
<feature type="region of interest" description="Disordered" evidence="1">
    <location>
        <begin position="171"/>
        <end position="209"/>
    </location>
</feature>
<name>A0AAD2H096_9AGAR</name>
<feature type="compositionally biased region" description="Basic and acidic residues" evidence="1">
    <location>
        <begin position="183"/>
        <end position="205"/>
    </location>
</feature>
<gene>
    <name evidence="2" type="ORF">MYCIT1_LOCUS8389</name>
</gene>
<feature type="region of interest" description="Disordered" evidence="1">
    <location>
        <begin position="1"/>
        <end position="113"/>
    </location>
</feature>